<keyword evidence="7" id="KW-0503">Monooxygenase</keyword>
<dbReference type="EMBL" id="CM000880">
    <property type="protein sequence ID" value="KQK12282.2"/>
    <property type="molecule type" value="Genomic_DNA"/>
</dbReference>
<dbReference type="InterPro" id="IPR017972">
    <property type="entry name" value="Cyt_P450_CS"/>
</dbReference>
<evidence type="ECO:0000256" key="4">
    <source>
        <dbReference type="ARBA" id="ARBA00022989"/>
    </source>
</evidence>
<dbReference type="GO" id="GO:0005506">
    <property type="term" value="F:iron ion binding"/>
    <property type="evidence" value="ECO:0007669"/>
    <property type="project" value="InterPro"/>
</dbReference>
<dbReference type="Pfam" id="PF00067">
    <property type="entry name" value="p450"/>
    <property type="match status" value="1"/>
</dbReference>
<keyword evidence="7" id="KW-0560">Oxidoreductase</keyword>
<organism evidence="9">
    <name type="scientific">Brachypodium distachyon</name>
    <name type="common">Purple false brome</name>
    <name type="synonym">Trachynia distachya</name>
    <dbReference type="NCBI Taxonomy" id="15368"/>
    <lineage>
        <taxon>Eukaryota</taxon>
        <taxon>Viridiplantae</taxon>
        <taxon>Streptophyta</taxon>
        <taxon>Embryophyta</taxon>
        <taxon>Tracheophyta</taxon>
        <taxon>Spermatophyta</taxon>
        <taxon>Magnoliopsida</taxon>
        <taxon>Liliopsida</taxon>
        <taxon>Poales</taxon>
        <taxon>Poaceae</taxon>
        <taxon>BOP clade</taxon>
        <taxon>Pooideae</taxon>
        <taxon>Stipodae</taxon>
        <taxon>Brachypodieae</taxon>
        <taxon>Brachypodium</taxon>
    </lineage>
</organism>
<sequence length="521" mass="56371">MVFTALLAGILLLLLVSKKLTGSNGRISGLPLPPSPPGLPVLGHLHLLGPLPHRSLRDLAAKYSPVIHLRLGRVPTVVACSAAAAEEAMKARDLAFASRPRLAMGSGGIGFAPYGEHWRQARRVCVTHFLCPRRVASLARLRRQEAAALVARIRRAGAGDEGIVTLSDSLIVYSNTVVISRAVFGGDKGFSEQGGDRMRKAFAEIEELLGTAPMAETVPWLRWVDVLVTGLEAKTRRAFQEMDALLDRVITDHRQKRPRQAAGAEEDDDDEDRDFVDVLLEEYGGSSEAEGAMKGVILDMLAAATDSTFTLLEWAMAELINHPDKMLKLQHEIRHAVARSSGSAGDGGAVTEGHLPELPYLKAVVRETLRLHPPTPLLLPRETRQDTELQGYAVPKGTRVLVHVWAIARDPAIWGADAEEFRFLGYDDGDLLQKKDFAFLPFGAGRRGCPGVGFAMPSNELALASLVYSFDWELPHGDGAGGGKKKVDMSELHGLSVRLKTPLLLVARPYDAGSRGGQGAA</sequence>
<keyword evidence="11" id="KW-1185">Reference proteome</keyword>
<evidence type="ECO:0000256" key="6">
    <source>
        <dbReference type="PIRSR" id="PIRSR602401-1"/>
    </source>
</evidence>
<dbReference type="PANTHER" id="PTHR47955">
    <property type="entry name" value="CYTOCHROME P450 FAMILY 71 PROTEIN"/>
    <property type="match status" value="1"/>
</dbReference>
<reference evidence="10" key="3">
    <citation type="submission" date="2018-08" db="UniProtKB">
        <authorList>
            <consortium name="EnsemblPlants"/>
        </authorList>
    </citation>
    <scope>IDENTIFICATION</scope>
    <source>
        <strain evidence="10">cv. Bd21</strain>
    </source>
</reference>
<dbReference type="PRINTS" id="PR00463">
    <property type="entry name" value="EP450I"/>
</dbReference>
<dbReference type="SUPFAM" id="SSF48264">
    <property type="entry name" value="Cytochrome P450"/>
    <property type="match status" value="1"/>
</dbReference>
<protein>
    <recommendedName>
        <fullName evidence="12">Cytochrome P450</fullName>
    </recommendedName>
</protein>
<dbReference type="GO" id="GO:0004497">
    <property type="term" value="F:monooxygenase activity"/>
    <property type="evidence" value="ECO:0007669"/>
    <property type="project" value="UniProtKB-KW"/>
</dbReference>
<dbReference type="PROSITE" id="PS00086">
    <property type="entry name" value="CYTOCHROME_P450"/>
    <property type="match status" value="1"/>
</dbReference>
<keyword evidence="3 6" id="KW-0479">Metal-binding</keyword>
<feature type="signal peptide" evidence="8">
    <location>
        <begin position="1"/>
        <end position="22"/>
    </location>
</feature>
<dbReference type="STRING" id="15368.A0A0Q3RGA7"/>
<dbReference type="ExpressionAtlas" id="A0A0Q3RGA7">
    <property type="expression patterns" value="baseline"/>
</dbReference>
<comment type="similarity">
    <text evidence="1 7">Belongs to the cytochrome P450 family.</text>
</comment>
<keyword evidence="5 6" id="KW-0408">Iron</keyword>
<reference evidence="9 10" key="1">
    <citation type="journal article" date="2010" name="Nature">
        <title>Genome sequencing and analysis of the model grass Brachypodium distachyon.</title>
        <authorList>
            <consortium name="International Brachypodium Initiative"/>
        </authorList>
    </citation>
    <scope>NUCLEOTIDE SEQUENCE [LARGE SCALE GENOMIC DNA]</scope>
    <source>
        <strain evidence="9 10">Bd21</strain>
    </source>
</reference>
<name>A0A0Q3RGA7_BRADI</name>
<evidence type="ECO:0000256" key="7">
    <source>
        <dbReference type="RuleBase" id="RU000461"/>
    </source>
</evidence>
<evidence type="ECO:0000256" key="5">
    <source>
        <dbReference type="ARBA" id="ARBA00023004"/>
    </source>
</evidence>
<accession>A0A0Q3RGA7</accession>
<dbReference type="OrthoDB" id="1470350at2759"/>
<dbReference type="InParanoid" id="A0A0Q3RGA7"/>
<dbReference type="InterPro" id="IPR036396">
    <property type="entry name" value="Cyt_P450_sf"/>
</dbReference>
<dbReference type="AlphaFoldDB" id="A0A0Q3RGA7"/>
<dbReference type="GO" id="GO:0016705">
    <property type="term" value="F:oxidoreductase activity, acting on paired donors, with incorporation or reduction of molecular oxygen"/>
    <property type="evidence" value="ECO:0007669"/>
    <property type="project" value="InterPro"/>
</dbReference>
<dbReference type="Gene3D" id="1.10.630.10">
    <property type="entry name" value="Cytochrome P450"/>
    <property type="match status" value="1"/>
</dbReference>
<reference evidence="9" key="2">
    <citation type="submission" date="2017-06" db="EMBL/GenBank/DDBJ databases">
        <title>WGS assembly of Brachypodium distachyon.</title>
        <authorList>
            <consortium name="The International Brachypodium Initiative"/>
            <person name="Lucas S."/>
            <person name="Harmon-Smith M."/>
            <person name="Lail K."/>
            <person name="Tice H."/>
            <person name="Grimwood J."/>
            <person name="Bruce D."/>
            <person name="Barry K."/>
            <person name="Shu S."/>
            <person name="Lindquist E."/>
            <person name="Wang M."/>
            <person name="Pitluck S."/>
            <person name="Vogel J.P."/>
            <person name="Garvin D.F."/>
            <person name="Mockler T.C."/>
            <person name="Schmutz J."/>
            <person name="Rokhsar D."/>
            <person name="Bevan M.W."/>
        </authorList>
    </citation>
    <scope>NUCLEOTIDE SEQUENCE</scope>
    <source>
        <strain evidence="9">Bd21</strain>
    </source>
</reference>
<dbReference type="EnsemblPlants" id="KQK12282">
    <property type="protein sequence ID" value="KQK12282"/>
    <property type="gene ID" value="BRADI_1g02670v3"/>
</dbReference>
<keyword evidence="4" id="KW-0472">Membrane</keyword>
<feature type="chain" id="PRO_5035999827" description="Cytochrome P450" evidence="8">
    <location>
        <begin position="23"/>
        <end position="521"/>
    </location>
</feature>
<feature type="binding site" description="axial binding residue" evidence="6">
    <location>
        <position position="449"/>
    </location>
    <ligand>
        <name>heme</name>
        <dbReference type="ChEBI" id="CHEBI:30413"/>
    </ligand>
    <ligandPart>
        <name>Fe</name>
        <dbReference type="ChEBI" id="CHEBI:18248"/>
    </ligandPart>
</feature>
<dbReference type="PANTHER" id="PTHR47955:SF15">
    <property type="entry name" value="CYTOCHROME P450 71A2-LIKE"/>
    <property type="match status" value="1"/>
</dbReference>
<keyword evidence="2" id="KW-0812">Transmembrane</keyword>
<keyword evidence="8" id="KW-0732">Signal</keyword>
<evidence type="ECO:0000313" key="9">
    <source>
        <dbReference type="EMBL" id="KQK12282.2"/>
    </source>
</evidence>
<dbReference type="Proteomes" id="UP000008810">
    <property type="component" value="Chromosome 1"/>
</dbReference>
<evidence type="ECO:0000313" key="11">
    <source>
        <dbReference type="Proteomes" id="UP000008810"/>
    </source>
</evidence>
<proteinExistence type="inferred from homology"/>
<evidence type="ECO:0000256" key="8">
    <source>
        <dbReference type="SAM" id="SignalP"/>
    </source>
</evidence>
<dbReference type="GO" id="GO:0020037">
    <property type="term" value="F:heme binding"/>
    <property type="evidence" value="ECO:0007669"/>
    <property type="project" value="InterPro"/>
</dbReference>
<keyword evidence="4" id="KW-1133">Transmembrane helix</keyword>
<evidence type="ECO:0000256" key="3">
    <source>
        <dbReference type="ARBA" id="ARBA00022723"/>
    </source>
</evidence>
<dbReference type="InterPro" id="IPR002401">
    <property type="entry name" value="Cyt_P450_E_grp-I"/>
</dbReference>
<dbReference type="Gramene" id="KQK12282">
    <property type="protein sequence ID" value="KQK12282"/>
    <property type="gene ID" value="BRADI_1g02670v3"/>
</dbReference>
<dbReference type="InterPro" id="IPR001128">
    <property type="entry name" value="Cyt_P450"/>
</dbReference>
<keyword evidence="6 7" id="KW-0349">Heme</keyword>
<comment type="cofactor">
    <cofactor evidence="6">
        <name>heme</name>
        <dbReference type="ChEBI" id="CHEBI:30413"/>
    </cofactor>
</comment>
<gene>
    <name evidence="9" type="ORF">BRADI_1g02670v3</name>
</gene>
<dbReference type="PRINTS" id="PR00385">
    <property type="entry name" value="P450"/>
</dbReference>
<evidence type="ECO:0008006" key="12">
    <source>
        <dbReference type="Google" id="ProtNLM"/>
    </source>
</evidence>
<evidence type="ECO:0000256" key="2">
    <source>
        <dbReference type="ARBA" id="ARBA00022692"/>
    </source>
</evidence>
<evidence type="ECO:0000313" key="10">
    <source>
        <dbReference type="EnsemblPlants" id="KQK12282"/>
    </source>
</evidence>
<evidence type="ECO:0000256" key="1">
    <source>
        <dbReference type="ARBA" id="ARBA00010617"/>
    </source>
</evidence>